<gene>
    <name evidence="2" type="ORF">INT48_006360</name>
</gene>
<name>A0A8H7SIG2_9FUNG</name>
<evidence type="ECO:0000313" key="2">
    <source>
        <dbReference type="EMBL" id="KAG2231029.1"/>
    </source>
</evidence>
<dbReference type="AlphaFoldDB" id="A0A8H7SIG2"/>
<dbReference type="Proteomes" id="UP000613177">
    <property type="component" value="Unassembled WGS sequence"/>
</dbReference>
<organism evidence="2 3">
    <name type="scientific">Thamnidium elegans</name>
    <dbReference type="NCBI Taxonomy" id="101142"/>
    <lineage>
        <taxon>Eukaryota</taxon>
        <taxon>Fungi</taxon>
        <taxon>Fungi incertae sedis</taxon>
        <taxon>Mucoromycota</taxon>
        <taxon>Mucoromycotina</taxon>
        <taxon>Mucoromycetes</taxon>
        <taxon>Mucorales</taxon>
        <taxon>Mucorineae</taxon>
        <taxon>Mucoraceae</taxon>
        <taxon>Thamnidium</taxon>
    </lineage>
</organism>
<comment type="caution">
    <text evidence="2">The sequence shown here is derived from an EMBL/GenBank/DDBJ whole genome shotgun (WGS) entry which is preliminary data.</text>
</comment>
<protein>
    <recommendedName>
        <fullName evidence="4">FAR1 domain-containing protein</fullName>
    </recommendedName>
</protein>
<evidence type="ECO:0008006" key="4">
    <source>
        <dbReference type="Google" id="ProtNLM"/>
    </source>
</evidence>
<evidence type="ECO:0000313" key="3">
    <source>
        <dbReference type="Proteomes" id="UP000613177"/>
    </source>
</evidence>
<accession>A0A8H7SIG2</accession>
<dbReference type="EMBL" id="JAEPRE010000171">
    <property type="protein sequence ID" value="KAG2231029.1"/>
    <property type="molecule type" value="Genomic_DNA"/>
</dbReference>
<feature type="region of interest" description="Disordered" evidence="1">
    <location>
        <begin position="286"/>
        <end position="307"/>
    </location>
</feature>
<evidence type="ECO:0000256" key="1">
    <source>
        <dbReference type="SAM" id="MobiDB-lite"/>
    </source>
</evidence>
<keyword evidence="3" id="KW-1185">Reference proteome</keyword>
<proteinExistence type="predicted"/>
<reference evidence="2" key="1">
    <citation type="submission" date="2021-01" db="EMBL/GenBank/DDBJ databases">
        <title>Metabolic potential, ecology and presence of endohyphal bacteria is reflected in genomic diversity of Mucoromycotina.</title>
        <authorList>
            <person name="Muszewska A."/>
            <person name="Okrasinska A."/>
            <person name="Steczkiewicz K."/>
            <person name="Drgas O."/>
            <person name="Orlowska M."/>
            <person name="Perlinska-Lenart U."/>
            <person name="Aleksandrzak-Piekarczyk T."/>
            <person name="Szatraj K."/>
            <person name="Zielenkiewicz U."/>
            <person name="Pilsyk S."/>
            <person name="Malc E."/>
            <person name="Mieczkowski P."/>
            <person name="Kruszewska J.S."/>
            <person name="Biernat P."/>
            <person name="Pawlowska J."/>
        </authorList>
    </citation>
    <scope>NUCLEOTIDE SEQUENCE</scope>
    <source>
        <strain evidence="2">WA0000018081</strain>
    </source>
</reference>
<sequence length="365" mass="42795">MTVAIQDNVSTTMDCLYERLLQHKFMTSNEAINYCRETCLEYGFTVKNETGANRSIYIYCSREDNRQQTPLLRKRSLKNDCKWRIVLNSDEYGQWVFRKSLNPTGSEHNHAINSMVDVWPQQVLDKISLLSRQNQTTEEIRDCIKLEFPDITWNDRRFHNFVSLERKKIKQKSITERVQNLIMASTKLCSVVAANEDWASCVENDLTKMLDNYRQITRLSNQSLNSMVDLELDMIHSEIDKRNRSINKDQLLDSKKQKTSHNNLDAVQIMSIPSCTLFIRSQPLRSLSEPSQNRPHPLNTQTSFNTPFQQNSNDFTTFDQHRSNFNNNIGYYGRESSPSLQQRMMLQEYEQRQLQNNNTTLPIIL</sequence>